<dbReference type="Pfam" id="PF00443">
    <property type="entry name" value="UCH"/>
    <property type="match status" value="1"/>
</dbReference>
<dbReference type="InterPro" id="IPR028889">
    <property type="entry name" value="USP"/>
</dbReference>
<sequence length="269" mass="32052">MERTLTFREEEEKRARIERIERKRRERAAKRAREANEKTPEQTELEERAKKRKRDLWLIGDSEATCWKHKVDWDGEIEEEKASGTWKGIANTGLNCFMISSLQSLLGLREFVDYFNCTFNKEILLDAKISILFEQLVKQYFDPKCRKVSIDKLRDKFEDEFPKHQQHDAVEFILEIFDILRNEQNPSEQTFLPIGYKDHYEAWDKYLEFHSSIVDRLFMGMEESTYHCEGCSEEVKRYEEFLNISLPSSPKITVKGFMDFLSKSTSKEE</sequence>
<dbReference type="PANTHER" id="PTHR21646">
    <property type="entry name" value="UBIQUITIN CARBOXYL-TERMINAL HYDROLASE"/>
    <property type="match status" value="1"/>
</dbReference>
<dbReference type="Gene3D" id="3.90.70.10">
    <property type="entry name" value="Cysteine proteinases"/>
    <property type="match status" value="1"/>
</dbReference>
<accession>A0AAD1X8V0</accession>
<comment type="caution">
    <text evidence="3">The sequence shown here is derived from an EMBL/GenBank/DDBJ whole genome shotgun (WGS) entry which is preliminary data.</text>
</comment>
<dbReference type="CDD" id="cd02257">
    <property type="entry name" value="Peptidase_C19"/>
    <property type="match status" value="1"/>
</dbReference>
<keyword evidence="4" id="KW-1185">Reference proteome</keyword>
<dbReference type="Proteomes" id="UP001295684">
    <property type="component" value="Unassembled WGS sequence"/>
</dbReference>
<gene>
    <name evidence="3" type="ORF">ECRASSUSDP1_LOCUS8702</name>
</gene>
<dbReference type="GO" id="GO:0004843">
    <property type="term" value="F:cysteine-type deubiquitinase activity"/>
    <property type="evidence" value="ECO:0007669"/>
    <property type="project" value="InterPro"/>
</dbReference>
<dbReference type="InterPro" id="IPR001394">
    <property type="entry name" value="Peptidase_C19_UCH"/>
</dbReference>
<dbReference type="PANTHER" id="PTHR21646:SF46">
    <property type="entry name" value="UBIQUITIN CARBOXYL-TERMINAL HYDROLASE"/>
    <property type="match status" value="1"/>
</dbReference>
<evidence type="ECO:0000256" key="1">
    <source>
        <dbReference type="SAM" id="MobiDB-lite"/>
    </source>
</evidence>
<feature type="domain" description="USP" evidence="2">
    <location>
        <begin position="87"/>
        <end position="269"/>
    </location>
</feature>
<organism evidence="3 4">
    <name type="scientific">Euplotes crassus</name>
    <dbReference type="NCBI Taxonomy" id="5936"/>
    <lineage>
        <taxon>Eukaryota</taxon>
        <taxon>Sar</taxon>
        <taxon>Alveolata</taxon>
        <taxon>Ciliophora</taxon>
        <taxon>Intramacronucleata</taxon>
        <taxon>Spirotrichea</taxon>
        <taxon>Hypotrichia</taxon>
        <taxon>Euplotida</taxon>
        <taxon>Euplotidae</taxon>
        <taxon>Moneuplotes</taxon>
    </lineage>
</organism>
<proteinExistence type="predicted"/>
<dbReference type="InterPro" id="IPR038765">
    <property type="entry name" value="Papain-like_cys_pep_sf"/>
</dbReference>
<evidence type="ECO:0000313" key="4">
    <source>
        <dbReference type="Proteomes" id="UP001295684"/>
    </source>
</evidence>
<dbReference type="InterPro" id="IPR050185">
    <property type="entry name" value="Ub_carboxyl-term_hydrolase"/>
</dbReference>
<dbReference type="PROSITE" id="PS50235">
    <property type="entry name" value="USP_3"/>
    <property type="match status" value="1"/>
</dbReference>
<dbReference type="EMBL" id="CAMPGE010008522">
    <property type="protein sequence ID" value="CAI2367419.1"/>
    <property type="molecule type" value="Genomic_DNA"/>
</dbReference>
<reference evidence="3" key="1">
    <citation type="submission" date="2023-07" db="EMBL/GenBank/DDBJ databases">
        <authorList>
            <consortium name="AG Swart"/>
            <person name="Singh M."/>
            <person name="Singh A."/>
            <person name="Seah K."/>
            <person name="Emmerich C."/>
        </authorList>
    </citation>
    <scope>NUCLEOTIDE SEQUENCE</scope>
    <source>
        <strain evidence="3">DP1</strain>
    </source>
</reference>
<evidence type="ECO:0000259" key="2">
    <source>
        <dbReference type="PROSITE" id="PS50235"/>
    </source>
</evidence>
<name>A0AAD1X8V0_EUPCR</name>
<dbReference type="GO" id="GO:0016579">
    <property type="term" value="P:protein deubiquitination"/>
    <property type="evidence" value="ECO:0007669"/>
    <property type="project" value="InterPro"/>
</dbReference>
<evidence type="ECO:0000313" key="3">
    <source>
        <dbReference type="EMBL" id="CAI2367419.1"/>
    </source>
</evidence>
<protein>
    <recommendedName>
        <fullName evidence="2">USP domain-containing protein</fullName>
    </recommendedName>
</protein>
<feature type="region of interest" description="Disordered" evidence="1">
    <location>
        <begin position="23"/>
        <end position="47"/>
    </location>
</feature>
<dbReference type="SUPFAM" id="SSF54001">
    <property type="entry name" value="Cysteine proteinases"/>
    <property type="match status" value="1"/>
</dbReference>
<dbReference type="AlphaFoldDB" id="A0AAD1X8V0"/>